<dbReference type="SUPFAM" id="SSF51206">
    <property type="entry name" value="cAMP-binding domain-like"/>
    <property type="match status" value="1"/>
</dbReference>
<evidence type="ECO:0000313" key="1">
    <source>
        <dbReference type="EMBL" id="SMD08527.1"/>
    </source>
</evidence>
<dbReference type="Gene3D" id="2.60.120.10">
    <property type="entry name" value="Jelly Rolls"/>
    <property type="match status" value="1"/>
</dbReference>
<dbReference type="STRING" id="475255.SAMN04488101_11236"/>
<proteinExistence type="predicted"/>
<gene>
    <name evidence="1" type="ORF">SAMN04488101_11236</name>
</gene>
<protein>
    <submittedName>
        <fullName evidence="1">cAMP-binding domain of CRP or a regulatory subunit of cAMP-dependent protein kinases</fullName>
    </submittedName>
</protein>
<reference evidence="1 2" key="1">
    <citation type="submission" date="2017-04" db="EMBL/GenBank/DDBJ databases">
        <authorList>
            <person name="Afonso C.L."/>
            <person name="Miller P.J."/>
            <person name="Scott M.A."/>
            <person name="Spackman E."/>
            <person name="Goraichik I."/>
            <person name="Dimitrov K.M."/>
            <person name="Suarez D.L."/>
            <person name="Swayne D.E."/>
        </authorList>
    </citation>
    <scope>NUCLEOTIDE SEQUENCE [LARGE SCALE GENOMIC DNA]</scope>
    <source>
        <strain evidence="1 2">DSM 19625</strain>
    </source>
</reference>
<dbReference type="InterPro" id="IPR014710">
    <property type="entry name" value="RmlC-like_jellyroll"/>
</dbReference>
<dbReference type="OrthoDB" id="754844at2"/>
<keyword evidence="1" id="KW-0418">Kinase</keyword>
<dbReference type="RefSeq" id="WP_084291053.1">
    <property type="nucleotide sequence ID" value="NZ_FWYB01000012.1"/>
</dbReference>
<name>A0A1W2EFS9_9SPHI</name>
<keyword evidence="2" id="KW-1185">Reference proteome</keyword>
<dbReference type="EMBL" id="FWYB01000012">
    <property type="protein sequence ID" value="SMD08527.1"/>
    <property type="molecule type" value="Genomic_DNA"/>
</dbReference>
<accession>A0A1W2EFS9</accession>
<dbReference type="AlphaFoldDB" id="A0A1W2EFS9"/>
<dbReference type="GO" id="GO:0016301">
    <property type="term" value="F:kinase activity"/>
    <property type="evidence" value="ECO:0007669"/>
    <property type="project" value="UniProtKB-KW"/>
</dbReference>
<keyword evidence="1" id="KW-0808">Transferase</keyword>
<sequence length="229" mass="26717">MKEFKNSSLIRKELISHAFYDQYFNYLLKIYPDSVRCFAQLKDRLVGYYSQGNPILLKAGAISDKSWYVCEGMVIAYYYDHNKVFSVYAIFEAGEIAQQPDSFMTGMPSDVFLMACPDTHLLELSATDIEEIYKIYPGTEHISRMVLAYQWRKLQDRDRLMRFEGEDRVKQFYKIFPSVKLTDKKKMMQKIISSYLIIKGPTLSRLRKKLIEEEDISVGGGVEQSELNN</sequence>
<evidence type="ECO:0000313" key="2">
    <source>
        <dbReference type="Proteomes" id="UP000192678"/>
    </source>
</evidence>
<dbReference type="Proteomes" id="UP000192678">
    <property type="component" value="Unassembled WGS sequence"/>
</dbReference>
<organism evidence="1 2">
    <name type="scientific">Pedobacter nyackensis</name>
    <dbReference type="NCBI Taxonomy" id="475255"/>
    <lineage>
        <taxon>Bacteria</taxon>
        <taxon>Pseudomonadati</taxon>
        <taxon>Bacteroidota</taxon>
        <taxon>Sphingobacteriia</taxon>
        <taxon>Sphingobacteriales</taxon>
        <taxon>Sphingobacteriaceae</taxon>
        <taxon>Pedobacter</taxon>
    </lineage>
</organism>
<dbReference type="InterPro" id="IPR018490">
    <property type="entry name" value="cNMP-bd_dom_sf"/>
</dbReference>